<feature type="transmembrane region" description="Helical" evidence="1">
    <location>
        <begin position="412"/>
        <end position="438"/>
    </location>
</feature>
<feature type="transmembrane region" description="Helical" evidence="1">
    <location>
        <begin position="344"/>
        <end position="365"/>
    </location>
</feature>
<dbReference type="Proteomes" id="UP000183788">
    <property type="component" value="Unassembled WGS sequence"/>
</dbReference>
<feature type="transmembrane region" description="Helical" evidence="1">
    <location>
        <begin position="121"/>
        <end position="138"/>
    </location>
</feature>
<dbReference type="EMBL" id="FPIZ01000050">
    <property type="protein sequence ID" value="SFW90579.1"/>
    <property type="molecule type" value="Genomic_DNA"/>
</dbReference>
<feature type="transmembrane region" description="Helical" evidence="1">
    <location>
        <begin position="450"/>
        <end position="470"/>
    </location>
</feature>
<keyword evidence="1" id="KW-1133">Transmembrane helix</keyword>
<evidence type="ECO:0000313" key="2">
    <source>
        <dbReference type="EMBL" id="SFW90579.1"/>
    </source>
</evidence>
<feature type="transmembrane region" description="Helical" evidence="1">
    <location>
        <begin position="88"/>
        <end position="109"/>
    </location>
</feature>
<feature type="transmembrane region" description="Helical" evidence="1">
    <location>
        <begin position="144"/>
        <end position="162"/>
    </location>
</feature>
<protein>
    <recommendedName>
        <fullName evidence="4">Dolichyl-phosphate-mannose-protein mannosyltransferase</fullName>
    </recommendedName>
</protein>
<feature type="transmembrane region" description="Helical" evidence="1">
    <location>
        <begin position="25"/>
        <end position="44"/>
    </location>
</feature>
<gene>
    <name evidence="2" type="ORF">SAMN05661012_06639</name>
</gene>
<evidence type="ECO:0008006" key="4">
    <source>
        <dbReference type="Google" id="ProtNLM"/>
    </source>
</evidence>
<keyword evidence="1" id="KW-0472">Membrane</keyword>
<sequence length="501" mass="59057">MITELKWDKENTLQQLLFSLKNRSYAIITVLLSLAIWILFRHIYPKPFITADSYFYILSANNNYYAGYWPIGYPKFIRLIISLSHSTYLLVTIQFVISQISLFLFFISIRTIFILGNLSSYILFTFTIINPIFIFANNHIMSDILFMDFSLLWITQLLWIIVYPKPFMLISQALLLLIAFVIRYNAIYYPLLTLLVYFLSTFSAWKKFIGIVITYIPLLIFIQFTRIKMEELGGVRIFSSAAGWKQANNALYMYSHIAENDTSFVPKKLKELHLITKGYFKKQHTDIDLYHIESEPSLGCFYMNSNESPLTKYIVLKNGEKEDLLNFNDKIQFSAFLLQYGNYLIFKHPISFVKFVIIPNIVAYITPFPEVYGRNFQIYDSMDHDIGKLTKKWFKIDFNYTPSRYLFLREKILSPFTIIFSIINLVFIAYLIFTFFRILKKGIKQNVTNYSLLVLTFTCIFNFLFTIITTTSVIRFQFYSIILEFTTLVIITSLIYKSDKE</sequence>
<proteinExistence type="predicted"/>
<feature type="transmembrane region" description="Helical" evidence="1">
    <location>
        <begin position="476"/>
        <end position="496"/>
    </location>
</feature>
<keyword evidence="1" id="KW-0812">Transmembrane</keyword>
<evidence type="ECO:0000256" key="1">
    <source>
        <dbReference type="SAM" id="Phobius"/>
    </source>
</evidence>
<feature type="transmembrane region" description="Helical" evidence="1">
    <location>
        <begin position="174"/>
        <end position="198"/>
    </location>
</feature>
<accession>A0A1K1T1X9</accession>
<name>A0A1K1T1X9_9BACT</name>
<feature type="transmembrane region" description="Helical" evidence="1">
    <location>
        <begin position="204"/>
        <end position="222"/>
    </location>
</feature>
<dbReference type="AlphaFoldDB" id="A0A1K1T1X9"/>
<evidence type="ECO:0000313" key="3">
    <source>
        <dbReference type="Proteomes" id="UP000183788"/>
    </source>
</evidence>
<organism evidence="2 3">
    <name type="scientific">Chitinophaga sancti</name>
    <dbReference type="NCBI Taxonomy" id="1004"/>
    <lineage>
        <taxon>Bacteria</taxon>
        <taxon>Pseudomonadati</taxon>
        <taxon>Bacteroidota</taxon>
        <taxon>Chitinophagia</taxon>
        <taxon>Chitinophagales</taxon>
        <taxon>Chitinophagaceae</taxon>
        <taxon>Chitinophaga</taxon>
    </lineage>
</organism>
<reference evidence="2 3" key="1">
    <citation type="submission" date="2016-11" db="EMBL/GenBank/DDBJ databases">
        <authorList>
            <person name="Jaros S."/>
            <person name="Januszkiewicz K."/>
            <person name="Wedrychowicz H."/>
        </authorList>
    </citation>
    <scope>NUCLEOTIDE SEQUENCE [LARGE SCALE GENOMIC DNA]</scope>
    <source>
        <strain evidence="2 3">DSM 784</strain>
    </source>
</reference>